<dbReference type="OrthoDB" id="9802365at2"/>
<proteinExistence type="inferred from homology"/>
<dbReference type="Gene3D" id="1.10.1670.10">
    <property type="entry name" value="Helix-hairpin-Helix base-excision DNA repair enzymes (C-terminal)"/>
    <property type="match status" value="1"/>
</dbReference>
<reference evidence="16 17" key="1">
    <citation type="submission" date="2016-11" db="EMBL/GenBank/DDBJ databases">
        <authorList>
            <person name="Jaros S."/>
            <person name="Januszkiewicz K."/>
            <person name="Wedrychowicz H."/>
        </authorList>
    </citation>
    <scope>NUCLEOTIDE SEQUENCE [LARGE SCALE GENOMIC DNA]</scope>
    <source>
        <strain evidence="16 17">DSM 5091</strain>
    </source>
</reference>
<evidence type="ECO:0000256" key="4">
    <source>
        <dbReference type="ARBA" id="ARBA00012045"/>
    </source>
</evidence>
<dbReference type="SUPFAM" id="SSF55811">
    <property type="entry name" value="Nudix"/>
    <property type="match status" value="1"/>
</dbReference>
<dbReference type="InterPro" id="IPR029119">
    <property type="entry name" value="MutY_C"/>
</dbReference>
<evidence type="ECO:0000259" key="15">
    <source>
        <dbReference type="SMART" id="SM00478"/>
    </source>
</evidence>
<dbReference type="PROSITE" id="PS01155">
    <property type="entry name" value="ENDONUCLEASE_III_2"/>
    <property type="match status" value="1"/>
</dbReference>
<keyword evidence="10 14" id="KW-0408">Iron</keyword>
<keyword evidence="13 14" id="KW-0326">Glycosidase</keyword>
<dbReference type="Proteomes" id="UP000184171">
    <property type="component" value="Unassembled WGS sequence"/>
</dbReference>
<keyword evidence="7" id="KW-0479">Metal-binding</keyword>
<comment type="cofactor">
    <cofactor evidence="14">
        <name>[4Fe-4S] cluster</name>
        <dbReference type="ChEBI" id="CHEBI:49883"/>
    </cofactor>
    <text evidence="14">Binds 1 [4Fe-4S] cluster.</text>
</comment>
<protein>
    <recommendedName>
        <fullName evidence="5 14">Adenine DNA glycosylase</fullName>
        <ecNumber evidence="4 14">3.2.2.31</ecNumber>
    </recommendedName>
</protein>
<keyword evidence="6" id="KW-0004">4Fe-4S</keyword>
<dbReference type="InterPro" id="IPR011257">
    <property type="entry name" value="DNA_glycosylase"/>
</dbReference>
<evidence type="ECO:0000256" key="6">
    <source>
        <dbReference type="ARBA" id="ARBA00022485"/>
    </source>
</evidence>
<evidence type="ECO:0000256" key="8">
    <source>
        <dbReference type="ARBA" id="ARBA00022763"/>
    </source>
</evidence>
<dbReference type="InterPro" id="IPR005760">
    <property type="entry name" value="A/G_AdeGlyc_MutY"/>
</dbReference>
<evidence type="ECO:0000313" key="17">
    <source>
        <dbReference type="Proteomes" id="UP000184171"/>
    </source>
</evidence>
<dbReference type="SUPFAM" id="SSF48150">
    <property type="entry name" value="DNA-glycosylase"/>
    <property type="match status" value="1"/>
</dbReference>
<evidence type="ECO:0000256" key="14">
    <source>
        <dbReference type="RuleBase" id="RU365096"/>
    </source>
</evidence>
<dbReference type="InterPro" id="IPR044298">
    <property type="entry name" value="MIG/MutY"/>
</dbReference>
<keyword evidence="8 14" id="KW-0227">DNA damage</keyword>
<dbReference type="Gene3D" id="1.10.340.30">
    <property type="entry name" value="Hypothetical protein, domain 2"/>
    <property type="match status" value="1"/>
</dbReference>
<dbReference type="GO" id="GO:0006284">
    <property type="term" value="P:base-excision repair"/>
    <property type="evidence" value="ECO:0007669"/>
    <property type="project" value="UniProtKB-UniRule"/>
</dbReference>
<dbReference type="PANTHER" id="PTHR42944">
    <property type="entry name" value="ADENINE DNA GLYCOSYLASE"/>
    <property type="match status" value="1"/>
</dbReference>
<dbReference type="Pfam" id="PF00730">
    <property type="entry name" value="HhH-GPD"/>
    <property type="match status" value="1"/>
</dbReference>
<dbReference type="InterPro" id="IPR004035">
    <property type="entry name" value="Endouclease-III_FeS-bd_BS"/>
</dbReference>
<evidence type="ECO:0000256" key="11">
    <source>
        <dbReference type="ARBA" id="ARBA00023014"/>
    </source>
</evidence>
<dbReference type="GO" id="GO:0000701">
    <property type="term" value="F:purine-specific mismatch base pair DNA N-glycosylase activity"/>
    <property type="evidence" value="ECO:0007669"/>
    <property type="project" value="UniProtKB-EC"/>
</dbReference>
<evidence type="ECO:0000313" key="16">
    <source>
        <dbReference type="EMBL" id="SHJ22796.1"/>
    </source>
</evidence>
<dbReference type="GO" id="GO:0046872">
    <property type="term" value="F:metal ion binding"/>
    <property type="evidence" value="ECO:0007669"/>
    <property type="project" value="UniProtKB-UniRule"/>
</dbReference>
<dbReference type="GO" id="GO:0051539">
    <property type="term" value="F:4 iron, 4 sulfur cluster binding"/>
    <property type="evidence" value="ECO:0007669"/>
    <property type="project" value="UniProtKB-UniRule"/>
</dbReference>
<dbReference type="PROSITE" id="PS00764">
    <property type="entry name" value="ENDONUCLEASE_III_1"/>
    <property type="match status" value="1"/>
</dbReference>
<gene>
    <name evidence="16" type="ORF">SAMN02745165_01871</name>
</gene>
<evidence type="ECO:0000256" key="9">
    <source>
        <dbReference type="ARBA" id="ARBA00022801"/>
    </source>
</evidence>
<dbReference type="GO" id="GO:0034039">
    <property type="term" value="F:8-oxo-7,8-dihydroguanine DNA N-glycosylase activity"/>
    <property type="evidence" value="ECO:0007669"/>
    <property type="project" value="TreeGrafter"/>
</dbReference>
<keyword evidence="11" id="KW-0411">Iron-sulfur</keyword>
<evidence type="ECO:0000256" key="13">
    <source>
        <dbReference type="ARBA" id="ARBA00023295"/>
    </source>
</evidence>
<accession>A0A1M6HKT6</accession>
<dbReference type="GO" id="GO:0006298">
    <property type="term" value="P:mismatch repair"/>
    <property type="evidence" value="ECO:0007669"/>
    <property type="project" value="TreeGrafter"/>
</dbReference>
<comment type="catalytic activity">
    <reaction evidence="1 14">
        <text>Hydrolyzes free adenine bases from 7,8-dihydro-8-oxoguanine:adenine mismatched double-stranded DNA, leaving an apurinic site.</text>
        <dbReference type="EC" id="3.2.2.31"/>
    </reaction>
</comment>
<dbReference type="PANTHER" id="PTHR42944:SF1">
    <property type="entry name" value="ADENINE DNA GLYCOSYLASE"/>
    <property type="match status" value="1"/>
</dbReference>
<dbReference type="RefSeq" id="WP_084091904.1">
    <property type="nucleotide sequence ID" value="NZ_FQZT01000005.1"/>
</dbReference>
<dbReference type="EC" id="3.2.2.31" evidence="4 14"/>
<dbReference type="NCBIfam" id="TIGR01084">
    <property type="entry name" value="mutY"/>
    <property type="match status" value="1"/>
</dbReference>
<dbReference type="InterPro" id="IPR015797">
    <property type="entry name" value="NUDIX_hydrolase-like_dom_sf"/>
</dbReference>
<dbReference type="InterPro" id="IPR000445">
    <property type="entry name" value="HhH_motif"/>
</dbReference>
<evidence type="ECO:0000256" key="2">
    <source>
        <dbReference type="ARBA" id="ARBA00002933"/>
    </source>
</evidence>
<comment type="function">
    <text evidence="2">Adenine glycosylase active on G-A mispairs. MutY also corrects error-prone DNA synthesis past GO lesions which are due to the oxidatively damaged form of guanine: 7,8-dihydro-8-oxoguanine (8-oxo-dGTP).</text>
</comment>
<evidence type="ECO:0000256" key="5">
    <source>
        <dbReference type="ARBA" id="ARBA00022023"/>
    </source>
</evidence>
<evidence type="ECO:0000256" key="3">
    <source>
        <dbReference type="ARBA" id="ARBA00008343"/>
    </source>
</evidence>
<dbReference type="InterPro" id="IPR003651">
    <property type="entry name" value="Endonuclease3_FeS-loop_motif"/>
</dbReference>
<dbReference type="FunFam" id="1.10.340.30:FF:000002">
    <property type="entry name" value="Adenine DNA glycosylase"/>
    <property type="match status" value="1"/>
</dbReference>
<dbReference type="Pfam" id="PF00633">
    <property type="entry name" value="HHH"/>
    <property type="match status" value="1"/>
</dbReference>
<evidence type="ECO:0000256" key="1">
    <source>
        <dbReference type="ARBA" id="ARBA00000843"/>
    </source>
</evidence>
<keyword evidence="17" id="KW-1185">Reference proteome</keyword>
<name>A0A1M6HKT6_MALRU</name>
<dbReference type="GO" id="GO:0032357">
    <property type="term" value="F:oxidized purine DNA binding"/>
    <property type="evidence" value="ECO:0007669"/>
    <property type="project" value="TreeGrafter"/>
</dbReference>
<dbReference type="CDD" id="cd03431">
    <property type="entry name" value="NUDIX_DNA_Glycosylase_C-MutY"/>
    <property type="match status" value="1"/>
</dbReference>
<feature type="domain" description="HhH-GPD" evidence="15">
    <location>
        <begin position="43"/>
        <end position="194"/>
    </location>
</feature>
<dbReference type="EMBL" id="FQZT01000005">
    <property type="protein sequence ID" value="SHJ22796.1"/>
    <property type="molecule type" value="Genomic_DNA"/>
</dbReference>
<dbReference type="InterPro" id="IPR023170">
    <property type="entry name" value="HhH_base_excis_C"/>
</dbReference>
<keyword evidence="9" id="KW-0378">Hydrolase</keyword>
<dbReference type="SMART" id="SM00478">
    <property type="entry name" value="ENDO3c"/>
    <property type="match status" value="1"/>
</dbReference>
<dbReference type="Gene3D" id="3.90.79.10">
    <property type="entry name" value="Nucleoside Triphosphate Pyrophosphohydrolase"/>
    <property type="match status" value="1"/>
</dbReference>
<dbReference type="STRING" id="1122189.SAMN02745165_01871"/>
<sequence length="357" mass="40337">MAELPFPAEAVAKRLLQWYGREGRDLPWRQTDDPYRIWLSEIMLQQTTVAAVVGYYQRFLDNFPSIEHLASAPQEAVIDLWAGLGYYARARNLHAAAKVVVEQFSGVFPQTVDELQQLPGVGRSTAGAIAALAFAQRAPILDGNVRRILCRLFALQQPPRSSAAEKQLWVWADLLTPAQHVHDYTQAIMDLGATVCLPRKPLCGQCPLRELCQAQRLGLAQQLPLKQKSKPLPTRREAAMLLEWKGRYLVRRRPASGLLGGLWEFPTISLSGEETAEQQLKRLMLDFSVRGKLQQLGNINHIYSHFRLDLQLFRLSVDEMPLVGENENNWYQREQLHDLALHGAHKKAVGKIPITGE</sequence>
<dbReference type="SMART" id="SM00525">
    <property type="entry name" value="FES"/>
    <property type="match status" value="1"/>
</dbReference>
<dbReference type="InterPro" id="IPR004036">
    <property type="entry name" value="Endonuclease-III-like_CS2"/>
</dbReference>
<evidence type="ECO:0000256" key="7">
    <source>
        <dbReference type="ARBA" id="ARBA00022723"/>
    </source>
</evidence>
<dbReference type="CDD" id="cd00056">
    <property type="entry name" value="ENDO3c"/>
    <property type="match status" value="1"/>
</dbReference>
<comment type="similarity">
    <text evidence="3 14">Belongs to the Nth/MutY family.</text>
</comment>
<keyword evidence="12" id="KW-0234">DNA repair</keyword>
<dbReference type="Pfam" id="PF10576">
    <property type="entry name" value="EndIII_4Fe-2S"/>
    <property type="match status" value="1"/>
</dbReference>
<organism evidence="16 17">
    <name type="scientific">Malonomonas rubra DSM 5091</name>
    <dbReference type="NCBI Taxonomy" id="1122189"/>
    <lineage>
        <taxon>Bacteria</taxon>
        <taxon>Pseudomonadati</taxon>
        <taxon>Thermodesulfobacteriota</taxon>
        <taxon>Desulfuromonadia</taxon>
        <taxon>Desulfuromonadales</taxon>
        <taxon>Geopsychrobacteraceae</taxon>
        <taxon>Malonomonas</taxon>
    </lineage>
</organism>
<dbReference type="GO" id="GO:0035485">
    <property type="term" value="F:adenine/guanine mispair binding"/>
    <property type="evidence" value="ECO:0007669"/>
    <property type="project" value="TreeGrafter"/>
</dbReference>
<dbReference type="AlphaFoldDB" id="A0A1M6HKT6"/>
<dbReference type="InterPro" id="IPR003265">
    <property type="entry name" value="HhH-GPD_domain"/>
</dbReference>
<evidence type="ECO:0000256" key="12">
    <source>
        <dbReference type="ARBA" id="ARBA00023204"/>
    </source>
</evidence>
<dbReference type="Pfam" id="PF14815">
    <property type="entry name" value="NUDIX_4"/>
    <property type="match status" value="1"/>
</dbReference>
<evidence type="ECO:0000256" key="10">
    <source>
        <dbReference type="ARBA" id="ARBA00023004"/>
    </source>
</evidence>